<dbReference type="InterPro" id="IPR016187">
    <property type="entry name" value="CTDL_fold"/>
</dbReference>
<accession>A0A4R9G6S5</accession>
<evidence type="ECO:0000256" key="1">
    <source>
        <dbReference type="SAM" id="SignalP"/>
    </source>
</evidence>
<evidence type="ECO:0000259" key="2">
    <source>
        <dbReference type="Pfam" id="PF07588"/>
    </source>
</evidence>
<keyword evidence="1" id="KW-0732">Signal</keyword>
<sequence>MNGTGKSFAMLRLFVLSCSITSAFAFCSKPFPEGESYLLLSLLQSGSSNPQLSYKYVFVTSSTSLGNLGGVSGADSICSTAKSTSAASLPGLGSEYNALLVGTGRVAGGAGWPLKASTTYYLNYPSPSPVFTTTAGALPSIPLAQALPGSTAYWTGLSATWTTGSTCLNWTDGTFANTGDYGSPGVTSMNAFNNTFANNCNTAQALLCVRL</sequence>
<feature type="chain" id="PRO_5020330756" evidence="1">
    <location>
        <begin position="26"/>
        <end position="211"/>
    </location>
</feature>
<dbReference type="InterPro" id="IPR016186">
    <property type="entry name" value="C-type_lectin-like/link_sf"/>
</dbReference>
<dbReference type="EMBL" id="RQET01000013">
    <property type="protein sequence ID" value="TGK06477.1"/>
    <property type="molecule type" value="Genomic_DNA"/>
</dbReference>
<dbReference type="AlphaFoldDB" id="A0A4R9G6S5"/>
<dbReference type="OrthoDB" id="345734at2"/>
<keyword evidence="4" id="KW-1185">Reference proteome</keyword>
<dbReference type="Gene3D" id="3.10.100.10">
    <property type="entry name" value="Mannose-Binding Protein A, subunit A"/>
    <property type="match status" value="1"/>
</dbReference>
<organism evidence="3 4">
    <name type="scientific">Leptospira fletcheri</name>
    <dbReference type="NCBI Taxonomy" id="2484981"/>
    <lineage>
        <taxon>Bacteria</taxon>
        <taxon>Pseudomonadati</taxon>
        <taxon>Spirochaetota</taxon>
        <taxon>Spirochaetia</taxon>
        <taxon>Leptospirales</taxon>
        <taxon>Leptospiraceae</taxon>
        <taxon>Leptospira</taxon>
    </lineage>
</organism>
<evidence type="ECO:0000313" key="3">
    <source>
        <dbReference type="EMBL" id="TGK06477.1"/>
    </source>
</evidence>
<evidence type="ECO:0000313" key="4">
    <source>
        <dbReference type="Proteomes" id="UP000298458"/>
    </source>
</evidence>
<protein>
    <submittedName>
        <fullName evidence="3">DUF1554 domain-containing protein</fullName>
    </submittedName>
</protein>
<dbReference type="Pfam" id="PF07588">
    <property type="entry name" value="DUF1554"/>
    <property type="match status" value="1"/>
</dbReference>
<feature type="signal peptide" evidence="1">
    <location>
        <begin position="1"/>
        <end position="25"/>
    </location>
</feature>
<feature type="domain" description="DUF1554" evidence="2">
    <location>
        <begin position="65"/>
        <end position="183"/>
    </location>
</feature>
<comment type="caution">
    <text evidence="3">The sequence shown here is derived from an EMBL/GenBank/DDBJ whole genome shotgun (WGS) entry which is preliminary data.</text>
</comment>
<reference evidence="3" key="1">
    <citation type="journal article" date="2019" name="PLoS Negl. Trop. Dis.">
        <title>Revisiting the worldwide diversity of Leptospira species in the environment.</title>
        <authorList>
            <person name="Vincent A.T."/>
            <person name="Schiettekatte O."/>
            <person name="Bourhy P."/>
            <person name="Veyrier F.J."/>
            <person name="Picardeau M."/>
        </authorList>
    </citation>
    <scope>NUCLEOTIDE SEQUENCE [LARGE SCALE GENOMIC DNA]</scope>
    <source>
        <strain evidence="3">SSW15</strain>
    </source>
</reference>
<gene>
    <name evidence="3" type="ORF">EHO60_15705</name>
</gene>
<dbReference type="InterPro" id="IPR011448">
    <property type="entry name" value="DUF1554"/>
</dbReference>
<dbReference type="SUPFAM" id="SSF56436">
    <property type="entry name" value="C-type lectin-like"/>
    <property type="match status" value="1"/>
</dbReference>
<name>A0A4R9G6S5_9LEPT</name>
<dbReference type="Proteomes" id="UP000298458">
    <property type="component" value="Unassembled WGS sequence"/>
</dbReference>
<proteinExistence type="predicted"/>